<sequence length="268" mass="29545">MTQDSATNTQQPYSSPPVIIILTILLLVLFFVGFFSIYFCRCFVENLVNAWYFRRNDAGNTARPGCTDDRPGLDPSIINSFPTFTYSSVKDYRKEKYGLECAICLSEFLDDDVLRLMTACCHVFHQECIDLWLELHKTCPVCRQSLDSIEESLGKSPALPAHSNAMHEINENEPLEDTFRITIKDDNDDGRGGHSEGGVVAANSAATHSGALMEYGQSGILILDTAVGNDLQNADVIIESSSTSIVQRPLRASNSGSNGFVGEFGRQQ</sequence>
<proteinExistence type="predicted"/>
<organism evidence="1 2">
    <name type="scientific">Vaccinium darrowii</name>
    <dbReference type="NCBI Taxonomy" id="229202"/>
    <lineage>
        <taxon>Eukaryota</taxon>
        <taxon>Viridiplantae</taxon>
        <taxon>Streptophyta</taxon>
        <taxon>Embryophyta</taxon>
        <taxon>Tracheophyta</taxon>
        <taxon>Spermatophyta</taxon>
        <taxon>Magnoliopsida</taxon>
        <taxon>eudicotyledons</taxon>
        <taxon>Gunneridae</taxon>
        <taxon>Pentapetalae</taxon>
        <taxon>asterids</taxon>
        <taxon>Ericales</taxon>
        <taxon>Ericaceae</taxon>
        <taxon>Vaccinioideae</taxon>
        <taxon>Vaccinieae</taxon>
        <taxon>Vaccinium</taxon>
    </lineage>
</organism>
<dbReference type="EMBL" id="CM037152">
    <property type="protein sequence ID" value="KAH7835787.1"/>
    <property type="molecule type" value="Genomic_DNA"/>
</dbReference>
<keyword evidence="2" id="KW-1185">Reference proteome</keyword>
<comment type="caution">
    <text evidence="1">The sequence shown here is derived from an EMBL/GenBank/DDBJ whole genome shotgun (WGS) entry which is preliminary data.</text>
</comment>
<accession>A0ACB7X4Z3</accession>
<evidence type="ECO:0000313" key="2">
    <source>
        <dbReference type="Proteomes" id="UP000828048"/>
    </source>
</evidence>
<gene>
    <name evidence="1" type="ORF">Vadar_029857</name>
</gene>
<reference evidence="1 2" key="1">
    <citation type="journal article" date="2021" name="Hortic Res">
        <title>High-quality reference genome and annotation aids understanding of berry development for evergreen blueberry (Vaccinium darrowii).</title>
        <authorList>
            <person name="Yu J."/>
            <person name="Hulse-Kemp A.M."/>
            <person name="Babiker E."/>
            <person name="Staton M."/>
        </authorList>
    </citation>
    <scope>NUCLEOTIDE SEQUENCE [LARGE SCALE GENOMIC DNA]</scope>
    <source>
        <strain evidence="2">cv. NJ 8807/NJ 8810</strain>
        <tissue evidence="1">Young leaf</tissue>
    </source>
</reference>
<dbReference type="Proteomes" id="UP000828048">
    <property type="component" value="Chromosome 2"/>
</dbReference>
<evidence type="ECO:0000313" key="1">
    <source>
        <dbReference type="EMBL" id="KAH7835787.1"/>
    </source>
</evidence>
<name>A0ACB7X4Z3_9ERIC</name>
<protein>
    <submittedName>
        <fullName evidence="1">Uncharacterized protein</fullName>
    </submittedName>
</protein>